<dbReference type="SMR" id="A2DVN5"/>
<evidence type="ECO:0000313" key="3">
    <source>
        <dbReference type="EMBL" id="EAY15577.1"/>
    </source>
</evidence>
<evidence type="ECO:0000256" key="1">
    <source>
        <dbReference type="ARBA" id="ARBA00023054"/>
    </source>
</evidence>
<protein>
    <submittedName>
        <fullName evidence="3">Uncharacterized protein</fullName>
    </submittedName>
</protein>
<reference evidence="3" key="2">
    <citation type="journal article" date="2007" name="Science">
        <title>Draft genome sequence of the sexually transmitted pathogen Trichomonas vaginalis.</title>
        <authorList>
            <person name="Carlton J.M."/>
            <person name="Hirt R.P."/>
            <person name="Silva J.C."/>
            <person name="Delcher A.L."/>
            <person name="Schatz M."/>
            <person name="Zhao Q."/>
            <person name="Wortman J.R."/>
            <person name="Bidwell S.L."/>
            <person name="Alsmark U.C.M."/>
            <person name="Besteiro S."/>
            <person name="Sicheritz-Ponten T."/>
            <person name="Noel C.J."/>
            <person name="Dacks J.B."/>
            <person name="Foster P.G."/>
            <person name="Simillion C."/>
            <person name="Van de Peer Y."/>
            <person name="Miranda-Saavedra D."/>
            <person name="Barton G.J."/>
            <person name="Westrop G.D."/>
            <person name="Mueller S."/>
            <person name="Dessi D."/>
            <person name="Fiori P.L."/>
            <person name="Ren Q."/>
            <person name="Paulsen I."/>
            <person name="Zhang H."/>
            <person name="Bastida-Corcuera F.D."/>
            <person name="Simoes-Barbosa A."/>
            <person name="Brown M.T."/>
            <person name="Hayes R.D."/>
            <person name="Mukherjee M."/>
            <person name="Okumura C.Y."/>
            <person name="Schneider R."/>
            <person name="Smith A.J."/>
            <person name="Vanacova S."/>
            <person name="Villalvazo M."/>
            <person name="Haas B.J."/>
            <person name="Pertea M."/>
            <person name="Feldblyum T.V."/>
            <person name="Utterback T.R."/>
            <person name="Shu C.L."/>
            <person name="Osoegawa K."/>
            <person name="de Jong P.J."/>
            <person name="Hrdy I."/>
            <person name="Horvathova L."/>
            <person name="Zubacova Z."/>
            <person name="Dolezal P."/>
            <person name="Malik S.B."/>
            <person name="Logsdon J.M. Jr."/>
            <person name="Henze K."/>
            <person name="Gupta A."/>
            <person name="Wang C.C."/>
            <person name="Dunne R.L."/>
            <person name="Upcroft J.A."/>
            <person name="Upcroft P."/>
            <person name="White O."/>
            <person name="Salzberg S.L."/>
            <person name="Tang P."/>
            <person name="Chiu C.-H."/>
            <person name="Lee Y.-S."/>
            <person name="Embley T.M."/>
            <person name="Coombs G.H."/>
            <person name="Mottram J.C."/>
            <person name="Tachezy J."/>
            <person name="Fraser-Liggett C.M."/>
            <person name="Johnson P.J."/>
        </authorList>
    </citation>
    <scope>NUCLEOTIDE SEQUENCE [LARGE SCALE GENOMIC DNA]</scope>
    <source>
        <strain evidence="3">G3</strain>
    </source>
</reference>
<sequence>MDSDTLSCECSTDLDDCTSESSQKISSLPELESSLLPTKSTPDTSELLQEINSQIDNDELFNEASKILGKPINSSSELLNEIKRFKNLSYKNVEVDFEIQASFLKEFNKYFGVYATNLKDAESYLHVFQDQIKPTTQEKPKPQVDKLSKDREELNRANEQIAKLKNVINNLESQKNSYKSSTLTSDEIQSEADHQLGLANAKISSLQKQIESLEISKALTEHAFADLGNLIESQQKEIASLTVHREKLIKLLKTHIEATKAAFNYKPIAEPPAAKPVIQQPVIQHDDYELNLIFNIVKNSSIPGKIKKEVEDLYTDVRYSEDERITNMITNLCQQIKQYEVCGSSIRKEREEMIKRNNDVEQHLANVLQLFEEQIRFLQKVSRNADLQDALIFRKANPTPMHLDKCTQEELVKKCAVLGKFLEDEMGFLSEEKIKCVLQNSQNIDSNLVFELQKASNIASRLEKLNSMLNTGENADTRELFAVLVAQVFINDALCNLSKELKSKIAYLQREMTRLPQTTKEEVEKYEKQAEENEERAIKIQKLEKQKKKLISTIKELLPSQEQCDNLNQMLKLVVEHKKQLKSSLIILMKENQKLKNSLEVSQERVQRKTKQMKMMGAVIQKQGKIIDENEGKIKDLDKQNNQLKTDIEANNTKHKSEIEQLTKTYDEKEKTMKEQMEKSMSEYEEKFVYLKQEIDAKDRQNHFVNEEKEGLLAEIEQINRKNQESIDKLRETTNQLKQQYETVLFALKESKQEKEQLLQTIDDKNTEIKSIKQQIESLQVVIKANEVKTKTLQEKFDTEKSTIQSQFDVKSNALEAKYNSMKQEMQKQHEDFVSSISRYIQFNDTNELEQKLSELLNFHVKYSQQVSEMENIQLMLNCHGCMKSLSDAVKKIIEEKPKEVTVEKVVYRVDPCVETQAASSRKWEAWARRVLSAVSENRPSNQDTDKMRQCLEEIILSSAHNHVVTDRLVTLRAEKVIMINHTRELLRQRSAPRSKWTTVLPIVLSCMRMMRATGYAQLNKQ</sequence>
<dbReference type="PANTHER" id="PTHR32083">
    <property type="entry name" value="CILIA AND FLAGELLA-ASSOCIATED PROTEIN 58-RELATED"/>
    <property type="match status" value="1"/>
</dbReference>
<dbReference type="PANTHER" id="PTHR32083:SF0">
    <property type="entry name" value="CILIA AND FLAGELLA-ASSOCIATED PROTEIN 58"/>
    <property type="match status" value="1"/>
</dbReference>
<dbReference type="VEuPathDB" id="TrichDB:TVAGG3_0276100"/>
<dbReference type="RefSeq" id="XP_001327800.1">
    <property type="nucleotide sequence ID" value="XM_001327765.1"/>
</dbReference>
<dbReference type="VEuPathDB" id="TrichDB:TVAG_495960"/>
<evidence type="ECO:0000313" key="4">
    <source>
        <dbReference type="Proteomes" id="UP000001542"/>
    </source>
</evidence>
<accession>A2DVN5</accession>
<dbReference type="STRING" id="5722.A2DVN5"/>
<proteinExistence type="predicted"/>
<organism evidence="3 4">
    <name type="scientific">Trichomonas vaginalis (strain ATCC PRA-98 / G3)</name>
    <dbReference type="NCBI Taxonomy" id="412133"/>
    <lineage>
        <taxon>Eukaryota</taxon>
        <taxon>Metamonada</taxon>
        <taxon>Parabasalia</taxon>
        <taxon>Trichomonadida</taxon>
        <taxon>Trichomonadidae</taxon>
        <taxon>Trichomonas</taxon>
    </lineage>
</organism>
<keyword evidence="4" id="KW-1185">Reference proteome</keyword>
<feature type="coiled-coil region" evidence="2">
    <location>
        <begin position="144"/>
        <end position="216"/>
    </location>
</feature>
<evidence type="ECO:0000256" key="2">
    <source>
        <dbReference type="SAM" id="Coils"/>
    </source>
</evidence>
<dbReference type="EMBL" id="DS113254">
    <property type="protein sequence ID" value="EAY15577.1"/>
    <property type="molecule type" value="Genomic_DNA"/>
</dbReference>
<dbReference type="Proteomes" id="UP000001542">
    <property type="component" value="Unassembled WGS sequence"/>
</dbReference>
<gene>
    <name evidence="3" type="ORF">TVAG_495960</name>
</gene>
<keyword evidence="1 2" id="KW-0175">Coiled coil</keyword>
<name>A2DVN5_TRIV3</name>
<feature type="coiled-coil region" evidence="2">
    <location>
        <begin position="578"/>
        <end position="782"/>
    </location>
</feature>
<dbReference type="AlphaFoldDB" id="A2DVN5"/>
<dbReference type="KEGG" id="tva:4773580"/>
<dbReference type="InParanoid" id="A2DVN5"/>
<dbReference type="GO" id="GO:0005856">
    <property type="term" value="C:cytoskeleton"/>
    <property type="evidence" value="ECO:0000318"/>
    <property type="project" value="GO_Central"/>
</dbReference>
<reference evidence="3" key="1">
    <citation type="submission" date="2006-10" db="EMBL/GenBank/DDBJ databases">
        <authorList>
            <person name="Amadeo P."/>
            <person name="Zhao Q."/>
            <person name="Wortman J."/>
            <person name="Fraser-Liggett C."/>
            <person name="Carlton J."/>
        </authorList>
    </citation>
    <scope>NUCLEOTIDE SEQUENCE</scope>
    <source>
        <strain evidence="3">G3</strain>
    </source>
</reference>